<keyword evidence="2" id="KW-1185">Reference proteome</keyword>
<dbReference type="GeneID" id="63723465"/>
<name>A0A1L9Q392_ASPVE</name>
<proteinExistence type="predicted"/>
<evidence type="ECO:0000313" key="2">
    <source>
        <dbReference type="Proteomes" id="UP000184073"/>
    </source>
</evidence>
<evidence type="ECO:0000313" key="1">
    <source>
        <dbReference type="EMBL" id="OJJ08217.1"/>
    </source>
</evidence>
<reference evidence="2" key="1">
    <citation type="journal article" date="2017" name="Genome Biol.">
        <title>Comparative genomics reveals high biological diversity and specific adaptations in the industrially and medically important fungal genus Aspergillus.</title>
        <authorList>
            <person name="de Vries R.P."/>
            <person name="Riley R."/>
            <person name="Wiebenga A."/>
            <person name="Aguilar-Osorio G."/>
            <person name="Amillis S."/>
            <person name="Uchima C.A."/>
            <person name="Anderluh G."/>
            <person name="Asadollahi M."/>
            <person name="Askin M."/>
            <person name="Barry K."/>
            <person name="Battaglia E."/>
            <person name="Bayram O."/>
            <person name="Benocci T."/>
            <person name="Braus-Stromeyer S.A."/>
            <person name="Caldana C."/>
            <person name="Canovas D."/>
            <person name="Cerqueira G.C."/>
            <person name="Chen F."/>
            <person name="Chen W."/>
            <person name="Choi C."/>
            <person name="Clum A."/>
            <person name="Dos Santos R.A."/>
            <person name="Damasio A.R."/>
            <person name="Diallinas G."/>
            <person name="Emri T."/>
            <person name="Fekete E."/>
            <person name="Flipphi M."/>
            <person name="Freyberg S."/>
            <person name="Gallo A."/>
            <person name="Gournas C."/>
            <person name="Habgood R."/>
            <person name="Hainaut M."/>
            <person name="Harispe M.L."/>
            <person name="Henrissat B."/>
            <person name="Hilden K.S."/>
            <person name="Hope R."/>
            <person name="Hossain A."/>
            <person name="Karabika E."/>
            <person name="Karaffa L."/>
            <person name="Karanyi Z."/>
            <person name="Krasevec N."/>
            <person name="Kuo A."/>
            <person name="Kusch H."/>
            <person name="LaButti K."/>
            <person name="Lagendijk E.L."/>
            <person name="Lapidus A."/>
            <person name="Levasseur A."/>
            <person name="Lindquist E."/>
            <person name="Lipzen A."/>
            <person name="Logrieco A.F."/>
            <person name="MacCabe A."/>
            <person name="Maekelae M.R."/>
            <person name="Malavazi I."/>
            <person name="Melin P."/>
            <person name="Meyer V."/>
            <person name="Mielnichuk N."/>
            <person name="Miskei M."/>
            <person name="Molnar A.P."/>
            <person name="Mule G."/>
            <person name="Ngan C.Y."/>
            <person name="Orejas M."/>
            <person name="Orosz E."/>
            <person name="Ouedraogo J.P."/>
            <person name="Overkamp K.M."/>
            <person name="Park H.-S."/>
            <person name="Perrone G."/>
            <person name="Piumi F."/>
            <person name="Punt P.J."/>
            <person name="Ram A.F."/>
            <person name="Ramon A."/>
            <person name="Rauscher S."/>
            <person name="Record E."/>
            <person name="Riano-Pachon D.M."/>
            <person name="Robert V."/>
            <person name="Roehrig J."/>
            <person name="Ruller R."/>
            <person name="Salamov A."/>
            <person name="Salih N.S."/>
            <person name="Samson R.A."/>
            <person name="Sandor E."/>
            <person name="Sanguinetti M."/>
            <person name="Schuetze T."/>
            <person name="Sepcic K."/>
            <person name="Shelest E."/>
            <person name="Sherlock G."/>
            <person name="Sophianopoulou V."/>
            <person name="Squina F.M."/>
            <person name="Sun H."/>
            <person name="Susca A."/>
            <person name="Todd R.B."/>
            <person name="Tsang A."/>
            <person name="Unkles S.E."/>
            <person name="van de Wiele N."/>
            <person name="van Rossen-Uffink D."/>
            <person name="Oliveira J.V."/>
            <person name="Vesth T.C."/>
            <person name="Visser J."/>
            <person name="Yu J.-H."/>
            <person name="Zhou M."/>
            <person name="Andersen M.R."/>
            <person name="Archer D.B."/>
            <person name="Baker S.E."/>
            <person name="Benoit I."/>
            <person name="Brakhage A.A."/>
            <person name="Braus G.H."/>
            <person name="Fischer R."/>
            <person name="Frisvad J.C."/>
            <person name="Goldman G.H."/>
            <person name="Houbraken J."/>
            <person name="Oakley B."/>
            <person name="Pocsi I."/>
            <person name="Scazzocchio C."/>
            <person name="Seiboth B."/>
            <person name="vanKuyk P.A."/>
            <person name="Wortman J."/>
            <person name="Dyer P.S."/>
            <person name="Grigoriev I.V."/>
        </authorList>
    </citation>
    <scope>NUCLEOTIDE SEQUENCE [LARGE SCALE GENOMIC DNA]</scope>
    <source>
        <strain evidence="2">CBS 583.65</strain>
    </source>
</reference>
<sequence>MAFTLEIFARKIDDVLSQFKSLSGHIGGAESSINGHKCGMVRQTISWFQASRWRTLYHPRHSKDDPGAAWYADPLSQEESQREWDAYGEVHRRILSDFEAGRDKVRAPRIGAGYVAQGLIANRYDRSIGLKAR</sequence>
<dbReference type="AlphaFoldDB" id="A0A1L9Q392"/>
<accession>A0A1L9Q392</accession>
<dbReference type="EMBL" id="KV878139">
    <property type="protein sequence ID" value="OJJ08217.1"/>
    <property type="molecule type" value="Genomic_DNA"/>
</dbReference>
<gene>
    <name evidence="1" type="ORF">ASPVEDRAFT_143980</name>
</gene>
<organism evidence="1 2">
    <name type="scientific">Aspergillus versicolor CBS 583.65</name>
    <dbReference type="NCBI Taxonomy" id="1036611"/>
    <lineage>
        <taxon>Eukaryota</taxon>
        <taxon>Fungi</taxon>
        <taxon>Dikarya</taxon>
        <taxon>Ascomycota</taxon>
        <taxon>Pezizomycotina</taxon>
        <taxon>Eurotiomycetes</taxon>
        <taxon>Eurotiomycetidae</taxon>
        <taxon>Eurotiales</taxon>
        <taxon>Aspergillaceae</taxon>
        <taxon>Aspergillus</taxon>
        <taxon>Aspergillus subgen. Nidulantes</taxon>
    </lineage>
</organism>
<dbReference type="VEuPathDB" id="FungiDB:ASPVEDRAFT_143980"/>
<dbReference type="RefSeq" id="XP_040673979.1">
    <property type="nucleotide sequence ID" value="XM_040807954.1"/>
</dbReference>
<dbReference type="Proteomes" id="UP000184073">
    <property type="component" value="Unassembled WGS sequence"/>
</dbReference>
<protein>
    <submittedName>
        <fullName evidence="1">Uncharacterized protein</fullName>
    </submittedName>
</protein>